<organism evidence="1 2">
    <name type="scientific">Nocardia albiluteola</name>
    <dbReference type="NCBI Taxonomy" id="2842303"/>
    <lineage>
        <taxon>Bacteria</taxon>
        <taxon>Bacillati</taxon>
        <taxon>Actinomycetota</taxon>
        <taxon>Actinomycetes</taxon>
        <taxon>Mycobacteriales</taxon>
        <taxon>Nocardiaceae</taxon>
        <taxon>Nocardia</taxon>
    </lineage>
</organism>
<dbReference type="EMBL" id="JAHKNI010000034">
    <property type="protein sequence ID" value="MBU3068172.1"/>
    <property type="molecule type" value="Genomic_DNA"/>
</dbReference>
<comment type="caution">
    <text evidence="1">The sequence shown here is derived from an EMBL/GenBank/DDBJ whole genome shotgun (WGS) entry which is preliminary data.</text>
</comment>
<sequence>MSGRRLPTPSPATQEPAAGVAVPVSAGRVTDTCSAVLFDALAGVYDSLGFGAAVGDEVFRNLVIARMVESSSLADAARVLTELGQRPASYSIGTVSRSPMGRSSTG</sequence>
<proteinExistence type="predicted"/>
<protein>
    <submittedName>
        <fullName evidence="1">Uncharacterized protein</fullName>
    </submittedName>
</protein>
<dbReference type="Proteomes" id="UP000733379">
    <property type="component" value="Unassembled WGS sequence"/>
</dbReference>
<accession>A0ABS6BD08</accession>
<gene>
    <name evidence="1" type="ORF">KO481_42485</name>
</gene>
<evidence type="ECO:0000313" key="2">
    <source>
        <dbReference type="Proteomes" id="UP000733379"/>
    </source>
</evidence>
<name>A0ABS6BD08_9NOCA</name>
<evidence type="ECO:0000313" key="1">
    <source>
        <dbReference type="EMBL" id="MBU3068172.1"/>
    </source>
</evidence>
<keyword evidence="2" id="KW-1185">Reference proteome</keyword>
<reference evidence="1 2" key="1">
    <citation type="submission" date="2021-06" db="EMBL/GenBank/DDBJ databases">
        <title>Actinomycetes sequencing.</title>
        <authorList>
            <person name="Shan Q."/>
        </authorList>
    </citation>
    <scope>NUCLEOTIDE SEQUENCE [LARGE SCALE GENOMIC DNA]</scope>
    <source>
        <strain evidence="1 2">NEAU-G5</strain>
    </source>
</reference>